<dbReference type="SUPFAM" id="SSF52799">
    <property type="entry name" value="(Phosphotyrosine protein) phosphatases II"/>
    <property type="match status" value="2"/>
</dbReference>
<evidence type="ECO:0000256" key="5">
    <source>
        <dbReference type="SAM" id="MobiDB-lite"/>
    </source>
</evidence>
<feature type="compositionally biased region" description="Basic and acidic residues" evidence="5">
    <location>
        <begin position="449"/>
        <end position="460"/>
    </location>
</feature>
<evidence type="ECO:0000259" key="6">
    <source>
        <dbReference type="PROSITE" id="PS50054"/>
    </source>
</evidence>
<dbReference type="InterPro" id="IPR020422">
    <property type="entry name" value="TYR_PHOSPHATASE_DUAL_dom"/>
</dbReference>
<dbReference type="Pfam" id="PF14671">
    <property type="entry name" value="DSPn"/>
    <property type="match status" value="1"/>
</dbReference>
<keyword evidence="3" id="KW-0378">Hydrolase</keyword>
<dbReference type="PANTHER" id="PTHR23339">
    <property type="entry name" value="TYROSINE SPECIFIC PROTEIN PHOSPHATASE AND DUAL SPECIFICITY PROTEIN PHOSPHATASE"/>
    <property type="match status" value="1"/>
</dbReference>
<dbReference type="Proteomes" id="UP000499080">
    <property type="component" value="Unassembled WGS sequence"/>
</dbReference>
<dbReference type="GO" id="GO:0004725">
    <property type="term" value="F:protein tyrosine phosphatase activity"/>
    <property type="evidence" value="ECO:0007669"/>
    <property type="project" value="UniProtKB-EC"/>
</dbReference>
<dbReference type="FunFam" id="3.90.190.10:FF:000006">
    <property type="entry name" value="Dual specificity protein phosphatase CDC14B"/>
    <property type="match status" value="1"/>
</dbReference>
<evidence type="ECO:0000256" key="4">
    <source>
        <dbReference type="ARBA" id="ARBA00022912"/>
    </source>
</evidence>
<dbReference type="OrthoDB" id="266663at2759"/>
<proteinExistence type="inferred from homology"/>
<dbReference type="PROSITE" id="PS00383">
    <property type="entry name" value="TYR_PHOSPHATASE_1"/>
    <property type="match status" value="1"/>
</dbReference>
<feature type="region of interest" description="Disordered" evidence="5">
    <location>
        <begin position="449"/>
        <end position="526"/>
    </location>
</feature>
<dbReference type="AlphaFoldDB" id="A0A4Y2LAG0"/>
<dbReference type="InterPro" id="IPR029260">
    <property type="entry name" value="DSPn"/>
</dbReference>
<reference evidence="8 9" key="1">
    <citation type="journal article" date="2019" name="Sci. Rep.">
        <title>Orb-weaving spider Araneus ventricosus genome elucidates the spidroin gene catalogue.</title>
        <authorList>
            <person name="Kono N."/>
            <person name="Nakamura H."/>
            <person name="Ohtoshi R."/>
            <person name="Moran D.A.P."/>
            <person name="Shinohara A."/>
            <person name="Yoshida Y."/>
            <person name="Fujiwara M."/>
            <person name="Mori M."/>
            <person name="Tomita M."/>
            <person name="Arakawa K."/>
        </authorList>
    </citation>
    <scope>NUCLEOTIDE SEQUENCE [LARGE SCALE GENOMIC DNA]</scope>
</reference>
<dbReference type="InterPro" id="IPR050561">
    <property type="entry name" value="PTP"/>
</dbReference>
<feature type="compositionally biased region" description="Polar residues" evidence="5">
    <location>
        <begin position="638"/>
        <end position="647"/>
    </location>
</feature>
<dbReference type="InterPro" id="IPR003595">
    <property type="entry name" value="Tyr_Pase_cat"/>
</dbReference>
<evidence type="ECO:0000256" key="1">
    <source>
        <dbReference type="ARBA" id="ARBA00007315"/>
    </source>
</evidence>
<accession>A0A4Y2LAG0</accession>
<dbReference type="SMART" id="SM00404">
    <property type="entry name" value="PTPc_motif"/>
    <property type="match status" value="1"/>
</dbReference>
<evidence type="ECO:0000259" key="7">
    <source>
        <dbReference type="PROSITE" id="PS50056"/>
    </source>
</evidence>
<gene>
    <name evidence="8" type="primary">CDC14B_1</name>
    <name evidence="8" type="ORF">AVEN_62941_1</name>
</gene>
<protein>
    <recommendedName>
        <fullName evidence="2">protein-tyrosine-phosphatase</fullName>
        <ecNumber evidence="2">3.1.3.48</ecNumber>
    </recommendedName>
</protein>
<comment type="similarity">
    <text evidence="1">Belongs to the protein-tyrosine phosphatase family. Non-receptor class CDC14 subfamily.</text>
</comment>
<evidence type="ECO:0000256" key="3">
    <source>
        <dbReference type="ARBA" id="ARBA00022801"/>
    </source>
</evidence>
<keyword evidence="4" id="KW-0904">Protein phosphatase</keyword>
<dbReference type="Gene3D" id="3.90.190.10">
    <property type="entry name" value="Protein tyrosine phosphatase superfamily"/>
    <property type="match status" value="2"/>
</dbReference>
<sequence length="672" mass="74999">MDEIESISLHVAEFIKGRLYFATLQTPIKPRSNASTHFFSIDSELLYESFYSDFGPLNLSKLYRYCCKLNKKLKSYSLSKKKIVHYTTSDPRKRVNAAFLIGSYAIIYLKKSPVEAYQPLVSNNTPMFIPFSAKKSVFVHVESSLSSYRKNRWKTLATALHKSWELTLGGRPPDDRQKSDPFSTTNFVDLRSSAVKQLVYSGTPNSDDFLMVAVLMWRKNCLAARDLKSSLGIVTQKVENGDLNWIVPNKFLAFCGPHDKSKNENGYPLHSPESYISYFRKHNVTTVIRLNKKVYDASRFLSHGFTHKDLFFVDGSTPSAKIMQEFLEIAENAKGAIAVHCKAGLGRTGTLIACYIMKHHHFTAAEAIAWIRICRPGSIIGHQQHWLEEEQGLLCYQGNIFRAEKANCKNNNFTPTRILTRAARKKDTDVSQIVSKVDQIRLDDKKGTIDVSSRSRKEKALQNGGLTGNNNDSNNNNNMESEDTVTQGDKLNRIKAMRRQPRSHTTGGMSLDNLKPHPRSSSQPFKSMTANSAAYHSTYVSPLKPLRAPPSSPPSAVSSNSASQLSPIRRPHKQPVPGSSPSKRRTWRHLISSPGNSSQSPKWDINTFLTTNNFSSPSTSLSNSSATNGNNAPLSAPSIFSQPLRPSNNDDARHNSAPEPPPKNANSSSITR</sequence>
<evidence type="ECO:0000313" key="9">
    <source>
        <dbReference type="Proteomes" id="UP000499080"/>
    </source>
</evidence>
<feature type="domain" description="Tyrosine specific protein phosphatases" evidence="7">
    <location>
        <begin position="324"/>
        <end position="386"/>
    </location>
</feature>
<feature type="domain" description="Tyrosine-protein phosphatase" evidence="6">
    <location>
        <begin position="241"/>
        <end position="399"/>
    </location>
</feature>
<name>A0A4Y2LAG0_ARAVE</name>
<keyword evidence="9" id="KW-1185">Reference proteome</keyword>
<feature type="compositionally biased region" description="Low complexity" evidence="5">
    <location>
        <begin position="554"/>
        <end position="567"/>
    </location>
</feature>
<dbReference type="EMBL" id="BGPR01005581">
    <property type="protein sequence ID" value="GBN11492.1"/>
    <property type="molecule type" value="Genomic_DNA"/>
</dbReference>
<dbReference type="CDD" id="cd14499">
    <property type="entry name" value="CDC14_C"/>
    <property type="match status" value="1"/>
</dbReference>
<feature type="compositionally biased region" description="Low complexity" evidence="5">
    <location>
        <begin position="468"/>
        <end position="478"/>
    </location>
</feature>
<dbReference type="InterPro" id="IPR044506">
    <property type="entry name" value="CDC14_C"/>
</dbReference>
<dbReference type="PROSITE" id="PS50054">
    <property type="entry name" value="TYR_PHOSPHATASE_DUAL"/>
    <property type="match status" value="1"/>
</dbReference>
<dbReference type="InterPro" id="IPR000387">
    <property type="entry name" value="Tyr_Pase_dom"/>
</dbReference>
<dbReference type="InterPro" id="IPR029021">
    <property type="entry name" value="Prot-tyrosine_phosphatase-like"/>
</dbReference>
<comment type="caution">
    <text evidence="8">The sequence shown here is derived from an EMBL/GenBank/DDBJ whole genome shotgun (WGS) entry which is preliminary data.</text>
</comment>
<dbReference type="InterPro" id="IPR016130">
    <property type="entry name" value="Tyr_Pase_AS"/>
</dbReference>
<feature type="region of interest" description="Disordered" evidence="5">
    <location>
        <begin position="544"/>
        <end position="672"/>
    </location>
</feature>
<feature type="compositionally biased region" description="Basic residues" evidence="5">
    <location>
        <begin position="493"/>
        <end position="502"/>
    </location>
</feature>
<dbReference type="SMART" id="SM00195">
    <property type="entry name" value="DSPc"/>
    <property type="match status" value="1"/>
</dbReference>
<dbReference type="EC" id="3.1.3.48" evidence="2"/>
<feature type="compositionally biased region" description="Low complexity" evidence="5">
    <location>
        <begin position="606"/>
        <end position="633"/>
    </location>
</feature>
<evidence type="ECO:0000313" key="8">
    <source>
        <dbReference type="EMBL" id="GBN11492.1"/>
    </source>
</evidence>
<dbReference type="Pfam" id="PF22785">
    <property type="entry name" value="Tc-R-P"/>
    <property type="match status" value="1"/>
</dbReference>
<dbReference type="CDD" id="cd17657">
    <property type="entry name" value="CDC14_N"/>
    <property type="match status" value="1"/>
</dbReference>
<organism evidence="8 9">
    <name type="scientific">Araneus ventricosus</name>
    <name type="common">Orbweaver spider</name>
    <name type="synonym">Epeira ventricosa</name>
    <dbReference type="NCBI Taxonomy" id="182803"/>
    <lineage>
        <taxon>Eukaryota</taxon>
        <taxon>Metazoa</taxon>
        <taxon>Ecdysozoa</taxon>
        <taxon>Arthropoda</taxon>
        <taxon>Chelicerata</taxon>
        <taxon>Arachnida</taxon>
        <taxon>Araneae</taxon>
        <taxon>Araneomorphae</taxon>
        <taxon>Entelegynae</taxon>
        <taxon>Araneoidea</taxon>
        <taxon>Araneidae</taxon>
        <taxon>Araneus</taxon>
    </lineage>
</organism>
<dbReference type="PROSITE" id="PS50056">
    <property type="entry name" value="TYR_PHOSPHATASE_2"/>
    <property type="match status" value="1"/>
</dbReference>
<evidence type="ECO:0000256" key="2">
    <source>
        <dbReference type="ARBA" id="ARBA00013064"/>
    </source>
</evidence>